<dbReference type="Proteomes" id="UP001189429">
    <property type="component" value="Unassembled WGS sequence"/>
</dbReference>
<feature type="non-terminal residue" evidence="1">
    <location>
        <position position="81"/>
    </location>
</feature>
<evidence type="ECO:0008006" key="3">
    <source>
        <dbReference type="Google" id="ProtNLM"/>
    </source>
</evidence>
<evidence type="ECO:0000313" key="1">
    <source>
        <dbReference type="EMBL" id="CAK0868492.1"/>
    </source>
</evidence>
<organism evidence="1 2">
    <name type="scientific">Prorocentrum cordatum</name>
    <dbReference type="NCBI Taxonomy" id="2364126"/>
    <lineage>
        <taxon>Eukaryota</taxon>
        <taxon>Sar</taxon>
        <taxon>Alveolata</taxon>
        <taxon>Dinophyceae</taxon>
        <taxon>Prorocentrales</taxon>
        <taxon>Prorocentraceae</taxon>
        <taxon>Prorocentrum</taxon>
    </lineage>
</organism>
<feature type="non-terminal residue" evidence="1">
    <location>
        <position position="1"/>
    </location>
</feature>
<reference evidence="1" key="1">
    <citation type="submission" date="2023-10" db="EMBL/GenBank/DDBJ databases">
        <authorList>
            <person name="Chen Y."/>
            <person name="Shah S."/>
            <person name="Dougan E. K."/>
            <person name="Thang M."/>
            <person name="Chan C."/>
        </authorList>
    </citation>
    <scope>NUCLEOTIDE SEQUENCE [LARGE SCALE GENOMIC DNA]</scope>
</reference>
<protein>
    <recommendedName>
        <fullName evidence="3">Phospholipase B-like</fullName>
    </recommendedName>
</protein>
<gene>
    <name evidence="1" type="ORF">PCOR1329_LOCUS55143</name>
</gene>
<keyword evidence="2" id="KW-1185">Reference proteome</keyword>
<accession>A0ABN9V6H9</accession>
<evidence type="ECO:0000313" key="2">
    <source>
        <dbReference type="Proteomes" id="UP001189429"/>
    </source>
</evidence>
<dbReference type="EMBL" id="CAUYUJ010016752">
    <property type="protein sequence ID" value="CAK0868492.1"/>
    <property type="molecule type" value="Genomic_DNA"/>
</dbReference>
<proteinExistence type="predicted"/>
<comment type="caution">
    <text evidence="1">The sequence shown here is derived from an EMBL/GenBank/DDBJ whole genome shotgun (WGS) entry which is preliminary data.</text>
</comment>
<name>A0ABN9V6H9_9DINO</name>
<sequence>VVSMEYSTISALVRSAKETIMNWDLWLRRLRIVVQNELEFQHFGNLHNLAPRHWKEPPFAWHLREAATGFKDQPRPEPLMK</sequence>